<dbReference type="InterPro" id="IPR037066">
    <property type="entry name" value="Plug_dom_sf"/>
</dbReference>
<comment type="similarity">
    <text evidence="11 12">Belongs to the TonB-dependent receptor family.</text>
</comment>
<reference evidence="16 17" key="1">
    <citation type="submission" date="2021-05" db="EMBL/GenBank/DDBJ databases">
        <title>A Polyphasic approach of four new species of the genus Ohtaekwangia: Ohtaekwangia histidinii sp. nov., Ohtaekwangia cretensis sp. nov., Ohtaekwangia indiensis sp. nov., Ohtaekwangia reichenbachii sp. nov. from diverse environment.</title>
        <authorList>
            <person name="Octaviana S."/>
        </authorList>
    </citation>
    <scope>NUCLEOTIDE SEQUENCE [LARGE SCALE GENOMIC DNA]</scope>
    <source>
        <strain evidence="16 17">PWU5</strain>
    </source>
</reference>
<dbReference type="NCBIfam" id="TIGR04057">
    <property type="entry name" value="SusC_RagA_signa"/>
    <property type="match status" value="1"/>
</dbReference>
<evidence type="ECO:0000259" key="14">
    <source>
        <dbReference type="Pfam" id="PF00593"/>
    </source>
</evidence>
<sequence>MEKFVRRICIVFFLLVTTYAWAQDKTVEGTVIGTDGTPLPGANVIVKGTTRGVQTDANGKFVLQAASTDVLLITYIGFKNIEVPVGNQTTFSVTLQDDEGKLEEIVVTALGITKEKKSLGYTVQEVKSNQLSEARENNLVNALSGKVAGVRVTNSQGNMGSSRIVIRGETSIAGNNQPLFVVDGLPVDNSQLTKSDASRDFPNAISDINTEDIESISVLKGPNAAALYGSRAANGVIIINTKKGRGGKHGLGIQVTSGATFENLLVLPDYQNVYGQGAGGEFSYVDGRNGGINDGVDESWGPKMDGRLIPQFYSNGEAVPFLPHPDNVKDFFVTGHTLNNGIAISGAKEGFDYRFSYNNSKQKGVVPNSDQTKNSFSINTTYTLHPKVVLSTSANFIRTESDNLPGTFGRRASSTMLQFTWFGRQVDTKRLKDYEDENGNDINWNHSFYSNPYWVAYKNTTSQRRDRFFGNVNLSYKIVEGLTANFRTGNDYYNDRRKIRIAYGTNGTPFGSYQEIGYTINENNTQFTLNYKKDVTPDFNIDVLGGANYQYRFQEENNQLANRLAVRDLYTLTNSRDPLQSSNTLSRQKIYSLFASGQVGFRNYAFLNLTARNDWSSTLPSGSNSYFYPSVNASVVLSEALGFAGNAVPFVKVRGGWSKVGKDAEPYKLVNTYPFSAPLTVNSIANPRLTTSDSYLNPNLKPETTTSTEAGVEASFLNDRISVDASYYFTRSKNQILSVGVSPSTGYTSALVNAGEIENRGVELQLTGVPVLTPGGFRWEVSANWAKNVSKVVELDKAGELKSYLLGTGGVEVRAGVGEPYGVLFGSAFLRNDKGQIVVNEDGTPARDPSNKILGRFTPDWIGGINNAVSYKGVSLSFLIDVRMGGQIYSGTRSTGLETGVLIETLEGRDADHGGLPYYLYKDGNQVTRTAPLPDHNASAPDGSTVYHDGILFNGVNADGSPNTTIASAPTYYKTLSDIGEHNTFDATFVKLREIKLGYAIPSSLTRRIGFQSATVALVGRNLWIIHKDVPHIDPETALSTGNAQGLESLTLPTTRSYGFNITLNF</sequence>
<name>A0AAP2GVD7_9BACT</name>
<dbReference type="NCBIfam" id="TIGR04056">
    <property type="entry name" value="OMP_RagA_SusC"/>
    <property type="match status" value="1"/>
</dbReference>
<keyword evidence="9 11" id="KW-0472">Membrane</keyword>
<keyword evidence="8 12" id="KW-0798">TonB box</keyword>
<keyword evidence="6" id="KW-0408">Iron</keyword>
<dbReference type="Pfam" id="PF07715">
    <property type="entry name" value="Plug"/>
    <property type="match status" value="1"/>
</dbReference>
<keyword evidence="17" id="KW-1185">Reference proteome</keyword>
<dbReference type="AlphaFoldDB" id="A0AAP2GVD7"/>
<evidence type="ECO:0000256" key="2">
    <source>
        <dbReference type="ARBA" id="ARBA00022448"/>
    </source>
</evidence>
<evidence type="ECO:0000313" key="16">
    <source>
        <dbReference type="EMBL" id="MBT1710325.1"/>
    </source>
</evidence>
<dbReference type="Pfam" id="PF00593">
    <property type="entry name" value="TonB_dep_Rec_b-barrel"/>
    <property type="match status" value="1"/>
</dbReference>
<organism evidence="16 17">
    <name type="scientific">Dawidia cretensis</name>
    <dbReference type="NCBI Taxonomy" id="2782350"/>
    <lineage>
        <taxon>Bacteria</taxon>
        <taxon>Pseudomonadati</taxon>
        <taxon>Bacteroidota</taxon>
        <taxon>Cytophagia</taxon>
        <taxon>Cytophagales</taxon>
        <taxon>Chryseotaleaceae</taxon>
        <taxon>Dawidia</taxon>
    </lineage>
</organism>
<dbReference type="InterPro" id="IPR012910">
    <property type="entry name" value="Plug_dom"/>
</dbReference>
<evidence type="ECO:0000256" key="3">
    <source>
        <dbReference type="ARBA" id="ARBA00022452"/>
    </source>
</evidence>
<feature type="domain" description="TonB-dependent receptor plug" evidence="15">
    <location>
        <begin position="116"/>
        <end position="236"/>
    </location>
</feature>
<evidence type="ECO:0000256" key="9">
    <source>
        <dbReference type="ARBA" id="ARBA00023136"/>
    </source>
</evidence>
<evidence type="ECO:0000313" key="17">
    <source>
        <dbReference type="Proteomes" id="UP001319080"/>
    </source>
</evidence>
<proteinExistence type="inferred from homology"/>
<keyword evidence="13" id="KW-0732">Signal</keyword>
<comment type="subcellular location">
    <subcellularLocation>
        <location evidence="1 11">Cell outer membrane</location>
        <topology evidence="1 11">Multi-pass membrane protein</topology>
    </subcellularLocation>
</comment>
<keyword evidence="4" id="KW-0410">Iron transport</keyword>
<protein>
    <submittedName>
        <fullName evidence="16">SusC/RagA family TonB-linked outer membrane protein</fullName>
    </submittedName>
</protein>
<evidence type="ECO:0000256" key="7">
    <source>
        <dbReference type="ARBA" id="ARBA00023065"/>
    </source>
</evidence>
<dbReference type="PROSITE" id="PS52016">
    <property type="entry name" value="TONB_DEPENDENT_REC_3"/>
    <property type="match status" value="1"/>
</dbReference>
<evidence type="ECO:0000259" key="15">
    <source>
        <dbReference type="Pfam" id="PF07715"/>
    </source>
</evidence>
<dbReference type="InterPro" id="IPR000531">
    <property type="entry name" value="Beta-barrel_TonB"/>
</dbReference>
<evidence type="ECO:0000256" key="12">
    <source>
        <dbReference type="RuleBase" id="RU003357"/>
    </source>
</evidence>
<dbReference type="RefSeq" id="WP_254085901.1">
    <property type="nucleotide sequence ID" value="NZ_JAHESE010000021.1"/>
</dbReference>
<evidence type="ECO:0000256" key="11">
    <source>
        <dbReference type="PROSITE-ProRule" id="PRU01360"/>
    </source>
</evidence>
<dbReference type="SUPFAM" id="SSF49464">
    <property type="entry name" value="Carboxypeptidase regulatory domain-like"/>
    <property type="match status" value="1"/>
</dbReference>
<dbReference type="GO" id="GO:0009279">
    <property type="term" value="C:cell outer membrane"/>
    <property type="evidence" value="ECO:0007669"/>
    <property type="project" value="UniProtKB-SubCell"/>
</dbReference>
<dbReference type="PANTHER" id="PTHR32552">
    <property type="entry name" value="FERRICHROME IRON RECEPTOR-RELATED"/>
    <property type="match status" value="1"/>
</dbReference>
<dbReference type="Gene3D" id="2.40.170.20">
    <property type="entry name" value="TonB-dependent receptor, beta-barrel domain"/>
    <property type="match status" value="1"/>
</dbReference>
<dbReference type="EMBL" id="JAHESE010000021">
    <property type="protein sequence ID" value="MBT1710325.1"/>
    <property type="molecule type" value="Genomic_DNA"/>
</dbReference>
<dbReference type="Gene3D" id="2.60.40.1120">
    <property type="entry name" value="Carboxypeptidase-like, regulatory domain"/>
    <property type="match status" value="1"/>
</dbReference>
<keyword evidence="10 11" id="KW-0998">Cell outer membrane</keyword>
<dbReference type="SUPFAM" id="SSF56935">
    <property type="entry name" value="Porins"/>
    <property type="match status" value="1"/>
</dbReference>
<evidence type="ECO:0000256" key="8">
    <source>
        <dbReference type="ARBA" id="ARBA00023077"/>
    </source>
</evidence>
<evidence type="ECO:0000256" key="6">
    <source>
        <dbReference type="ARBA" id="ARBA00023004"/>
    </source>
</evidence>
<keyword evidence="7" id="KW-0406">Ion transport</keyword>
<feature type="domain" description="TonB-dependent receptor-like beta-barrel" evidence="14">
    <location>
        <begin position="428"/>
        <end position="785"/>
    </location>
</feature>
<keyword evidence="5 11" id="KW-0812">Transmembrane</keyword>
<evidence type="ECO:0000256" key="5">
    <source>
        <dbReference type="ARBA" id="ARBA00022692"/>
    </source>
</evidence>
<dbReference type="Gene3D" id="2.170.130.10">
    <property type="entry name" value="TonB-dependent receptor, plug domain"/>
    <property type="match status" value="1"/>
</dbReference>
<feature type="chain" id="PRO_5042827453" evidence="13">
    <location>
        <begin position="23"/>
        <end position="1066"/>
    </location>
</feature>
<evidence type="ECO:0000256" key="10">
    <source>
        <dbReference type="ARBA" id="ARBA00023237"/>
    </source>
</evidence>
<keyword evidence="3 11" id="KW-1134">Transmembrane beta strand</keyword>
<dbReference type="InterPro" id="IPR023997">
    <property type="entry name" value="TonB-dep_OMP_SusC/RagA_CS"/>
</dbReference>
<feature type="signal peptide" evidence="13">
    <location>
        <begin position="1"/>
        <end position="22"/>
    </location>
</feature>
<dbReference type="InterPro" id="IPR036942">
    <property type="entry name" value="Beta-barrel_TonB_sf"/>
</dbReference>
<keyword evidence="2 11" id="KW-0813">Transport</keyword>
<dbReference type="InterPro" id="IPR039426">
    <property type="entry name" value="TonB-dep_rcpt-like"/>
</dbReference>
<dbReference type="Pfam" id="PF13715">
    <property type="entry name" value="CarbopepD_reg_2"/>
    <property type="match status" value="1"/>
</dbReference>
<accession>A0AAP2GVD7</accession>
<dbReference type="GO" id="GO:0006826">
    <property type="term" value="P:iron ion transport"/>
    <property type="evidence" value="ECO:0007669"/>
    <property type="project" value="UniProtKB-KW"/>
</dbReference>
<dbReference type="PANTHER" id="PTHR32552:SF81">
    <property type="entry name" value="TONB-DEPENDENT OUTER MEMBRANE RECEPTOR"/>
    <property type="match status" value="1"/>
</dbReference>
<dbReference type="InterPro" id="IPR023996">
    <property type="entry name" value="TonB-dep_OMP_SusC/RagA"/>
</dbReference>
<evidence type="ECO:0000256" key="1">
    <source>
        <dbReference type="ARBA" id="ARBA00004571"/>
    </source>
</evidence>
<comment type="caution">
    <text evidence="16">The sequence shown here is derived from an EMBL/GenBank/DDBJ whole genome shotgun (WGS) entry which is preliminary data.</text>
</comment>
<dbReference type="InterPro" id="IPR008969">
    <property type="entry name" value="CarboxyPept-like_regulatory"/>
</dbReference>
<evidence type="ECO:0000256" key="4">
    <source>
        <dbReference type="ARBA" id="ARBA00022496"/>
    </source>
</evidence>
<gene>
    <name evidence="16" type="ORF">KK062_18910</name>
</gene>
<evidence type="ECO:0000256" key="13">
    <source>
        <dbReference type="SAM" id="SignalP"/>
    </source>
</evidence>
<dbReference type="Proteomes" id="UP001319080">
    <property type="component" value="Unassembled WGS sequence"/>
</dbReference>